<reference evidence="2" key="2">
    <citation type="submission" date="2020-12" db="EMBL/GenBank/DDBJ databases">
        <title>New Spironucleus salmonicida genome in near-complete chromosomes.</title>
        <authorList>
            <person name="Xu F."/>
            <person name="Kurt Z."/>
            <person name="Jimenez-Gonzalez A."/>
            <person name="Astvaldsson A."/>
            <person name="Andersson J.O."/>
            <person name="Svard S.G."/>
        </authorList>
    </citation>
    <scope>NUCLEOTIDE SEQUENCE</scope>
    <source>
        <strain evidence="2">ATCC 50377</strain>
    </source>
</reference>
<dbReference type="GO" id="GO:0009223">
    <property type="term" value="P:pyrimidine deoxyribonucleotide catabolic process"/>
    <property type="evidence" value="ECO:0007669"/>
    <property type="project" value="TreeGrafter"/>
</dbReference>
<keyword evidence="3" id="KW-1185">Reference proteome</keyword>
<dbReference type="SUPFAM" id="SSF56784">
    <property type="entry name" value="HAD-like"/>
    <property type="match status" value="1"/>
</dbReference>
<organism evidence="1">
    <name type="scientific">Spironucleus salmonicida</name>
    <dbReference type="NCBI Taxonomy" id="348837"/>
    <lineage>
        <taxon>Eukaryota</taxon>
        <taxon>Metamonada</taxon>
        <taxon>Diplomonadida</taxon>
        <taxon>Hexamitidae</taxon>
        <taxon>Hexamitinae</taxon>
        <taxon>Spironucleus</taxon>
    </lineage>
</organism>
<dbReference type="PANTHER" id="PTHR16504">
    <property type="entry name" value="5'(3')-DEOXYRIBONUCLEOTIDASE"/>
    <property type="match status" value="1"/>
</dbReference>
<dbReference type="GO" id="GO:0008253">
    <property type="term" value="F:5'-nucleotidase activity"/>
    <property type="evidence" value="ECO:0007669"/>
    <property type="project" value="TreeGrafter"/>
</dbReference>
<dbReference type="InterPro" id="IPR036412">
    <property type="entry name" value="HAD-like_sf"/>
</dbReference>
<proteinExistence type="predicted"/>
<dbReference type="OrthoDB" id="10248475at2759"/>
<dbReference type="Proteomes" id="UP000018208">
    <property type="component" value="Unassembled WGS sequence"/>
</dbReference>
<dbReference type="AlphaFoldDB" id="V6M0K3"/>
<dbReference type="EMBL" id="KI546073">
    <property type="protein sequence ID" value="EST46654.1"/>
    <property type="molecule type" value="Genomic_DNA"/>
</dbReference>
<dbReference type="PANTHER" id="PTHR16504:SF4">
    <property type="entry name" value="5'(3')-DEOXYRIBONUCLEOTIDASE"/>
    <property type="match status" value="1"/>
</dbReference>
<evidence type="ECO:0000313" key="1">
    <source>
        <dbReference type="EMBL" id="EST46654.1"/>
    </source>
</evidence>
<protein>
    <submittedName>
        <fullName evidence="1">5'-3' deoxyribonucleotidase</fullName>
    </submittedName>
</protein>
<reference evidence="1 2" key="1">
    <citation type="journal article" date="2014" name="PLoS Genet.">
        <title>The Genome of Spironucleus salmonicida Highlights a Fish Pathogen Adapted to Fluctuating Environments.</title>
        <authorList>
            <person name="Xu F."/>
            <person name="Jerlstrom-Hultqvist J."/>
            <person name="Einarsson E."/>
            <person name="Astvaldsson A."/>
            <person name="Svard S.G."/>
            <person name="Andersson J.O."/>
        </authorList>
    </citation>
    <scope>NUCLEOTIDE SEQUENCE</scope>
    <source>
        <strain evidence="2">ATCC 50377</strain>
    </source>
</reference>
<dbReference type="Gene3D" id="3.40.50.1000">
    <property type="entry name" value="HAD superfamily/HAD-like"/>
    <property type="match status" value="1"/>
</dbReference>
<accession>V6M0K3</accession>
<gene>
    <name evidence="1" type="ORF">SS50377_13457</name>
    <name evidence="2" type="ORF">SS50377_27569</name>
</gene>
<dbReference type="VEuPathDB" id="GiardiaDB:SS50377_27569"/>
<evidence type="ECO:0000313" key="2">
    <source>
        <dbReference type="EMBL" id="KAH0571268.1"/>
    </source>
</evidence>
<dbReference type="InterPro" id="IPR023214">
    <property type="entry name" value="HAD_sf"/>
</dbReference>
<name>V6M0K3_9EUKA</name>
<sequence>MIQNKQISTESSILVDMDGTLYDTQFETKFHEIYPNIKLTQYPYILHIAETSMLAACKARKIIFDPQFFLDETPYQHMHSQIKKFTNEQKDVFICTQPVQTYTAPLAEFLKVAQILNSFGYQQSTKIYFGADKTVFKGKYLIDDHPDFTEQEARATWKQIMVNQEYNSKKTNSRRIGTESVEADIKQIFMIDNM</sequence>
<dbReference type="Gene3D" id="1.10.40.40">
    <property type="entry name" value="Deoxyribonucleotidase, domain 2"/>
    <property type="match status" value="1"/>
</dbReference>
<evidence type="ECO:0000313" key="3">
    <source>
        <dbReference type="Proteomes" id="UP000018208"/>
    </source>
</evidence>
<dbReference type="EMBL" id="AUWU02000007">
    <property type="protein sequence ID" value="KAH0571268.1"/>
    <property type="molecule type" value="Genomic_DNA"/>
</dbReference>